<dbReference type="EMBL" id="PDNU01000071">
    <property type="protein sequence ID" value="PHK93073.1"/>
    <property type="molecule type" value="Genomic_DNA"/>
</dbReference>
<dbReference type="PANTHER" id="PTHR12213:SF0">
    <property type="entry name" value="CORRINOID ADENOSYLTRANSFERASE MMAB"/>
    <property type="match status" value="1"/>
</dbReference>
<comment type="catalytic activity">
    <reaction evidence="6">
        <text>2 cob(II)yrinate a,c diamide + reduced [electron-transfer flavoprotein] + 2 ATP = 2 adenosylcob(III)yrinate a,c-diamide + 2 triphosphate + oxidized [electron-transfer flavoprotein] + 3 H(+)</text>
        <dbReference type="Rhea" id="RHEA:11528"/>
        <dbReference type="Rhea" id="RHEA-COMP:10685"/>
        <dbReference type="Rhea" id="RHEA-COMP:10686"/>
        <dbReference type="ChEBI" id="CHEBI:15378"/>
        <dbReference type="ChEBI" id="CHEBI:18036"/>
        <dbReference type="ChEBI" id="CHEBI:30616"/>
        <dbReference type="ChEBI" id="CHEBI:57692"/>
        <dbReference type="ChEBI" id="CHEBI:58307"/>
        <dbReference type="ChEBI" id="CHEBI:58503"/>
        <dbReference type="ChEBI" id="CHEBI:58537"/>
        <dbReference type="EC" id="2.5.1.17"/>
    </reaction>
</comment>
<dbReference type="OrthoDB" id="9778896at2"/>
<dbReference type="GO" id="GO:0009236">
    <property type="term" value="P:cobalamin biosynthetic process"/>
    <property type="evidence" value="ECO:0007669"/>
    <property type="project" value="UniProtKB-UniRule"/>
</dbReference>
<dbReference type="InterPro" id="IPR016030">
    <property type="entry name" value="CblAdoTrfase-like"/>
</dbReference>
<organism evidence="8 9">
    <name type="scientific">Teichococcus rhizosphaerae</name>
    <dbReference type="NCBI Taxonomy" id="1335062"/>
    <lineage>
        <taxon>Bacteria</taxon>
        <taxon>Pseudomonadati</taxon>
        <taxon>Pseudomonadota</taxon>
        <taxon>Alphaproteobacteria</taxon>
        <taxon>Acetobacterales</taxon>
        <taxon>Roseomonadaceae</taxon>
        <taxon>Roseomonas</taxon>
    </lineage>
</organism>
<comment type="catalytic activity">
    <reaction evidence="6">
        <text>2 cob(II)alamin + reduced [electron-transfer flavoprotein] + 2 ATP = 2 adenosylcob(III)alamin + 2 triphosphate + oxidized [electron-transfer flavoprotein] + 3 H(+)</text>
        <dbReference type="Rhea" id="RHEA:28671"/>
        <dbReference type="Rhea" id="RHEA-COMP:10685"/>
        <dbReference type="Rhea" id="RHEA-COMP:10686"/>
        <dbReference type="ChEBI" id="CHEBI:15378"/>
        <dbReference type="ChEBI" id="CHEBI:16304"/>
        <dbReference type="ChEBI" id="CHEBI:18036"/>
        <dbReference type="ChEBI" id="CHEBI:18408"/>
        <dbReference type="ChEBI" id="CHEBI:30616"/>
        <dbReference type="ChEBI" id="CHEBI:57692"/>
        <dbReference type="ChEBI" id="CHEBI:58307"/>
        <dbReference type="EC" id="2.5.1.17"/>
    </reaction>
</comment>
<dbReference type="EC" id="2.5.1.17" evidence="6"/>
<proteinExistence type="inferred from homology"/>
<evidence type="ECO:0000313" key="9">
    <source>
        <dbReference type="Proteomes" id="UP000223527"/>
    </source>
</evidence>
<keyword evidence="4 6" id="KW-0547">Nucleotide-binding</keyword>
<dbReference type="Proteomes" id="UP000223527">
    <property type="component" value="Unassembled WGS sequence"/>
</dbReference>
<dbReference type="NCBIfam" id="TIGR00636">
    <property type="entry name" value="PduO_Nterm"/>
    <property type="match status" value="1"/>
</dbReference>
<accession>A0A2C7A641</accession>
<dbReference type="InterPro" id="IPR036451">
    <property type="entry name" value="CblAdoTrfase-like_sf"/>
</dbReference>
<keyword evidence="3 6" id="KW-0808">Transferase</keyword>
<dbReference type="FunFam" id="1.20.1200.10:FF:000001">
    <property type="entry name" value="Cob(I)yrinic acid a,c-diamide adenosyltransferase"/>
    <property type="match status" value="1"/>
</dbReference>
<comment type="subunit">
    <text evidence="2">Homotrimer.</text>
</comment>
<protein>
    <recommendedName>
        <fullName evidence="6">Corrinoid adenosyltransferase</fullName>
        <ecNumber evidence="6">2.5.1.17</ecNumber>
    </recommendedName>
    <alternativeName>
        <fullName evidence="6">Cob(II)alamin adenosyltransferase</fullName>
    </alternativeName>
    <alternativeName>
        <fullName evidence="6">Cob(II)yrinic acid a,c-diamide adenosyltransferase</fullName>
    </alternativeName>
    <alternativeName>
        <fullName evidence="6">Cobinamide/cobalamin adenosyltransferase</fullName>
    </alternativeName>
</protein>
<evidence type="ECO:0000256" key="4">
    <source>
        <dbReference type="ARBA" id="ARBA00022741"/>
    </source>
</evidence>
<dbReference type="GO" id="GO:0008817">
    <property type="term" value="F:corrinoid adenosyltransferase activity"/>
    <property type="evidence" value="ECO:0007669"/>
    <property type="project" value="UniProtKB-UniRule"/>
</dbReference>
<dbReference type="AlphaFoldDB" id="A0A2C7A641"/>
<keyword evidence="9" id="KW-1185">Reference proteome</keyword>
<feature type="domain" description="Cobalamin adenosyltransferase-like" evidence="7">
    <location>
        <begin position="7"/>
        <end position="172"/>
    </location>
</feature>
<evidence type="ECO:0000313" key="8">
    <source>
        <dbReference type="EMBL" id="PHK93073.1"/>
    </source>
</evidence>
<keyword evidence="5 6" id="KW-0067">ATP-binding</keyword>
<comment type="similarity">
    <text evidence="1 6">Belongs to the Cob(I)alamin adenosyltransferase family.</text>
</comment>
<name>A0A2C7A641_9PROT</name>
<evidence type="ECO:0000256" key="1">
    <source>
        <dbReference type="ARBA" id="ARBA00007487"/>
    </source>
</evidence>
<evidence type="ECO:0000256" key="5">
    <source>
        <dbReference type="ARBA" id="ARBA00022840"/>
    </source>
</evidence>
<comment type="pathway">
    <text evidence="6">Cofactor biosynthesis; adenosylcobalamin biosynthesis; adenosylcobalamin from cob(II)yrinate a,c-diamide: step 2/7.</text>
</comment>
<evidence type="ECO:0000256" key="6">
    <source>
        <dbReference type="RuleBase" id="RU366026"/>
    </source>
</evidence>
<dbReference type="Pfam" id="PF01923">
    <property type="entry name" value="Cob_adeno_trans"/>
    <property type="match status" value="1"/>
</dbReference>
<keyword evidence="6" id="KW-0169">Cobalamin biosynthesis</keyword>
<dbReference type="RefSeq" id="WP_099097382.1">
    <property type="nucleotide sequence ID" value="NZ_PDNU01000071.1"/>
</dbReference>
<evidence type="ECO:0000259" key="7">
    <source>
        <dbReference type="Pfam" id="PF01923"/>
    </source>
</evidence>
<evidence type="ECO:0000256" key="3">
    <source>
        <dbReference type="ARBA" id="ARBA00022679"/>
    </source>
</evidence>
<dbReference type="SUPFAM" id="SSF89028">
    <property type="entry name" value="Cobalamin adenosyltransferase-like"/>
    <property type="match status" value="1"/>
</dbReference>
<comment type="caution">
    <text evidence="8">The sequence shown here is derived from an EMBL/GenBank/DDBJ whole genome shotgun (WGS) entry which is preliminary data.</text>
</comment>
<reference evidence="8 9" key="1">
    <citation type="submission" date="2017-10" db="EMBL/GenBank/DDBJ databases">
        <authorList>
            <person name="Banno H."/>
            <person name="Chua N.-H."/>
        </authorList>
    </citation>
    <scope>NUCLEOTIDE SEQUENCE [LARGE SCALE GENOMIC DNA]</scope>
    <source>
        <strain evidence="8 9">YW11</strain>
    </source>
</reference>
<gene>
    <name evidence="8" type="ORF">CR162_20610</name>
</gene>
<dbReference type="GO" id="GO:0005524">
    <property type="term" value="F:ATP binding"/>
    <property type="evidence" value="ECO:0007669"/>
    <property type="project" value="UniProtKB-UniRule"/>
</dbReference>
<dbReference type="Gene3D" id="1.20.1200.10">
    <property type="entry name" value="Cobalamin adenosyltransferase-like"/>
    <property type="match status" value="1"/>
</dbReference>
<evidence type="ECO:0000256" key="2">
    <source>
        <dbReference type="ARBA" id="ARBA00011233"/>
    </source>
</evidence>
<dbReference type="PANTHER" id="PTHR12213">
    <property type="entry name" value="CORRINOID ADENOSYLTRANSFERASE"/>
    <property type="match status" value="1"/>
</dbReference>
<dbReference type="UniPathway" id="UPA00148">
    <property type="reaction ID" value="UER00233"/>
</dbReference>
<dbReference type="InterPro" id="IPR029499">
    <property type="entry name" value="PduO-typ"/>
</dbReference>
<sequence length="188" mass="19533">MVRLDVITTRGGDGGRTSLGDGTRVAKDSLRIEAIGAVDEANAAIGLLRLHTAGLPEDGMLARIQNDLFDLGADLCVPGDGAAEEGARLRMADSQCARLEAEVGAMNAALPPLRSFILPGGTPAAAHAHLARTTARRAERVVVALMAAEPVNAAALRYLNRLSDHLFVLSRVLNAGGDVLWVPGAARG</sequence>